<keyword evidence="1" id="KW-0812">Transmembrane</keyword>
<dbReference type="InterPro" id="IPR009010">
    <property type="entry name" value="Asp_de-COase-like_dom_sf"/>
</dbReference>
<dbReference type="Gene3D" id="2.40.40.20">
    <property type="match status" value="1"/>
</dbReference>
<keyword evidence="1" id="KW-1133">Transmembrane helix</keyword>
<proteinExistence type="predicted"/>
<evidence type="ECO:0000256" key="1">
    <source>
        <dbReference type="SAM" id="Phobius"/>
    </source>
</evidence>
<name>A0AA87ZM28_FICCA</name>
<organism evidence="2 3">
    <name type="scientific">Ficus carica</name>
    <name type="common">Common fig</name>
    <dbReference type="NCBI Taxonomy" id="3494"/>
    <lineage>
        <taxon>Eukaryota</taxon>
        <taxon>Viridiplantae</taxon>
        <taxon>Streptophyta</taxon>
        <taxon>Embryophyta</taxon>
        <taxon>Tracheophyta</taxon>
        <taxon>Spermatophyta</taxon>
        <taxon>Magnoliopsida</taxon>
        <taxon>eudicotyledons</taxon>
        <taxon>Gunneridae</taxon>
        <taxon>Pentapetalae</taxon>
        <taxon>rosids</taxon>
        <taxon>fabids</taxon>
        <taxon>Rosales</taxon>
        <taxon>Moraceae</taxon>
        <taxon>Ficeae</taxon>
        <taxon>Ficus</taxon>
    </lineage>
</organism>
<keyword evidence="3" id="KW-1185">Reference proteome</keyword>
<dbReference type="FunFam" id="2.40.40.20:FF:000003">
    <property type="entry name" value="Transitional endoplasmic reticulum ATPase"/>
    <property type="match status" value="1"/>
</dbReference>
<reference evidence="2" key="1">
    <citation type="submission" date="2023-07" db="EMBL/GenBank/DDBJ databases">
        <title>draft genome sequence of fig (Ficus carica).</title>
        <authorList>
            <person name="Takahashi T."/>
            <person name="Nishimura K."/>
        </authorList>
    </citation>
    <scope>NUCLEOTIDE SEQUENCE</scope>
</reference>
<gene>
    <name evidence="2" type="ORF">TIFTF001_005460</name>
</gene>
<dbReference type="SUPFAM" id="SSF50692">
    <property type="entry name" value="ADC-like"/>
    <property type="match status" value="1"/>
</dbReference>
<accession>A0AA87ZM28</accession>
<evidence type="ECO:0000313" key="2">
    <source>
        <dbReference type="EMBL" id="GMN35705.1"/>
    </source>
</evidence>
<comment type="caution">
    <text evidence="2">The sequence shown here is derived from an EMBL/GenBank/DDBJ whole genome shotgun (WGS) entry which is preliminary data.</text>
</comment>
<evidence type="ECO:0000313" key="3">
    <source>
        <dbReference type="Proteomes" id="UP001187192"/>
    </source>
</evidence>
<dbReference type="Gramene" id="FCD_00003457-RA">
    <property type="protein sequence ID" value="FCD_00003457-RA:cds"/>
    <property type="gene ID" value="FCD_00003457"/>
</dbReference>
<keyword evidence="1" id="KW-0472">Membrane</keyword>
<sequence length="196" mass="21841">MEVVVVSIYVPSRAQPSSREPWLPSDLAQRKVAPCQREIQASIDEQFSSSPKRKENKASGLRLGECLIECEKDREATRKKNTCIAFLGFCLWSAIVIGLQKAKRKGTKRDFSTAILERKKAANQLVVDEAVNEDNSVVSLHPETMEKLQLFRGDTILIKFCAFVLRGKELRGCEGEAEEGKEACWGGSEIRPVAVS</sequence>
<dbReference type="Proteomes" id="UP001187192">
    <property type="component" value="Unassembled WGS sequence"/>
</dbReference>
<dbReference type="AlphaFoldDB" id="A0AA87ZM28"/>
<feature type="transmembrane region" description="Helical" evidence="1">
    <location>
        <begin position="82"/>
        <end position="99"/>
    </location>
</feature>
<dbReference type="EMBL" id="BTGU01000005">
    <property type="protein sequence ID" value="GMN35705.1"/>
    <property type="molecule type" value="Genomic_DNA"/>
</dbReference>
<protein>
    <submittedName>
        <fullName evidence="2">Uncharacterized protein</fullName>
    </submittedName>
</protein>